<reference evidence="4" key="1">
    <citation type="submission" date="2011-02" db="EMBL/GenBank/DDBJ databases">
        <title>The complete genome of Planctomyces brasiliensis DSM 5305.</title>
        <authorList>
            <person name="Lucas S."/>
            <person name="Copeland A."/>
            <person name="Lapidus A."/>
            <person name="Bruce D."/>
            <person name="Goodwin L."/>
            <person name="Pitluck S."/>
            <person name="Kyrpides N."/>
            <person name="Mavromatis K."/>
            <person name="Pagani I."/>
            <person name="Ivanova N."/>
            <person name="Ovchinnikova G."/>
            <person name="Lu M."/>
            <person name="Detter J.C."/>
            <person name="Han C."/>
            <person name="Land M."/>
            <person name="Hauser L."/>
            <person name="Markowitz V."/>
            <person name="Cheng J.-F."/>
            <person name="Hugenholtz P."/>
            <person name="Woyke T."/>
            <person name="Wu D."/>
            <person name="Tindall B."/>
            <person name="Pomrenke H.G."/>
            <person name="Brambilla E."/>
            <person name="Klenk H.-P."/>
            <person name="Eisen J.A."/>
        </authorList>
    </citation>
    <scope>NUCLEOTIDE SEQUENCE [LARGE SCALE GENOMIC DNA]</scope>
    <source>
        <strain evidence="4">ATCC 49424 / DSM 5305 / JCM 21570 / NBRC 103401 / IFAM 1448</strain>
    </source>
</reference>
<evidence type="ECO:0000256" key="1">
    <source>
        <dbReference type="SAM" id="MobiDB-lite"/>
    </source>
</evidence>
<sequence length="255" mass="29142">MKLLILAIAALMLPPISCRAGESSNVNGVVSKRRSPDNADSSPVERTLNVMRDSRRQLYSVGYELRSIREEHGGNTLLSTSEFHRWKVNIDDFFDGHSHLKLTFTVFGWSTRETVHFPDATRWTLTSISKEAMLSKFRMESTRNADTQTLAALVVPFSSRVWAADNNTSPGQISHFGCRIECRLVEDEQLQFTIRGHRKTPDGELDRVQERVLKNIEEGMTFELVPGSKYKVRSINYGDKQKNIRGWIEIVRVKK</sequence>
<organism evidence="3 4">
    <name type="scientific">Rubinisphaera brasiliensis (strain ATCC 49424 / DSM 5305 / JCM 21570 / IAM 15109 / NBRC 103401 / IFAM 1448)</name>
    <name type="common">Planctomyces brasiliensis</name>
    <dbReference type="NCBI Taxonomy" id="756272"/>
    <lineage>
        <taxon>Bacteria</taxon>
        <taxon>Pseudomonadati</taxon>
        <taxon>Planctomycetota</taxon>
        <taxon>Planctomycetia</taxon>
        <taxon>Planctomycetales</taxon>
        <taxon>Planctomycetaceae</taxon>
        <taxon>Rubinisphaera</taxon>
    </lineage>
</organism>
<dbReference type="AlphaFoldDB" id="F0SLZ6"/>
<name>F0SLZ6_RUBBR</name>
<proteinExistence type="predicted"/>
<dbReference type="STRING" id="756272.Plabr_2319"/>
<evidence type="ECO:0000313" key="3">
    <source>
        <dbReference type="EMBL" id="ADY59921.1"/>
    </source>
</evidence>
<feature type="signal peptide" evidence="2">
    <location>
        <begin position="1"/>
        <end position="20"/>
    </location>
</feature>
<evidence type="ECO:0000256" key="2">
    <source>
        <dbReference type="SAM" id="SignalP"/>
    </source>
</evidence>
<feature type="region of interest" description="Disordered" evidence="1">
    <location>
        <begin position="24"/>
        <end position="44"/>
    </location>
</feature>
<evidence type="ECO:0000313" key="4">
    <source>
        <dbReference type="Proteomes" id="UP000006860"/>
    </source>
</evidence>
<dbReference type="HOGENOM" id="CLU_1089428_0_0_0"/>
<protein>
    <recommendedName>
        <fullName evidence="5">Signal peptide-domain containing protein</fullName>
    </recommendedName>
</protein>
<gene>
    <name evidence="3" type="ordered locus">Plabr_2319</name>
</gene>
<dbReference type="Proteomes" id="UP000006860">
    <property type="component" value="Chromosome"/>
</dbReference>
<dbReference type="RefSeq" id="WP_013628645.1">
    <property type="nucleotide sequence ID" value="NC_015174.1"/>
</dbReference>
<dbReference type="EMBL" id="CP002546">
    <property type="protein sequence ID" value="ADY59921.1"/>
    <property type="molecule type" value="Genomic_DNA"/>
</dbReference>
<keyword evidence="4" id="KW-1185">Reference proteome</keyword>
<dbReference type="KEGG" id="pbs:Plabr_2319"/>
<evidence type="ECO:0008006" key="5">
    <source>
        <dbReference type="Google" id="ProtNLM"/>
    </source>
</evidence>
<feature type="chain" id="PRO_5003258691" description="Signal peptide-domain containing protein" evidence="2">
    <location>
        <begin position="21"/>
        <end position="255"/>
    </location>
</feature>
<keyword evidence="2" id="KW-0732">Signal</keyword>
<accession>F0SLZ6</accession>